<dbReference type="RefSeq" id="WP_058352433.1">
    <property type="nucleotide sequence ID" value="NZ_CABMMD010000147.1"/>
</dbReference>
<keyword evidence="4 6" id="KW-1133">Transmembrane helix</keyword>
<feature type="transmembrane region" description="Helical" evidence="6">
    <location>
        <begin position="124"/>
        <end position="144"/>
    </location>
</feature>
<accession>A0A0V8QFN7</accession>
<feature type="transmembrane region" description="Helical" evidence="6">
    <location>
        <begin position="271"/>
        <end position="295"/>
    </location>
</feature>
<dbReference type="GO" id="GO:0005886">
    <property type="term" value="C:plasma membrane"/>
    <property type="evidence" value="ECO:0007669"/>
    <property type="project" value="UniProtKB-SubCell"/>
</dbReference>
<sequence>MKENKSKKFGLYSIVLLGINSIIGSGIFLLPGKAYALMGTNSLAVYLFITLLAGSMALCFAEAAGYFKSNGAAYVYVKEAFGNLPGFEVGIMKYMVQIIAWATMAVGFVTALSAVWPAAGSGTVKAIIVTVILVGLGTVNYIGVDLTKYINNIATVGKLIPLVLFIAVGIFFIKGGNYSPVMAEGITVGTFSETAILVFYAFTGFESIATASEDMENPKKNIPLAIVISICTVSVVYFLIQFVSIGILGGALGGTETPVVDAMAHTFLGSAGGAIVTAGTLVSIGGINIAQSFYAPRGLLALSETHMVPHFISKKTPWGTPVVAIIVTVALALPVALSGSFTTLAAISVISRFTQYIPTCLSILIFRKRGMETNFKVPFGPVIPIISTLVSLWLLFNADRKKLLIGLGAMVVGIPLYYLMVWYNKKKGYEFTSID</sequence>
<comment type="caution">
    <text evidence="7">The sequence shown here is derived from an EMBL/GenBank/DDBJ whole genome shotgun (WGS) entry which is preliminary data.</text>
</comment>
<keyword evidence="5 6" id="KW-0472">Membrane</keyword>
<dbReference type="Pfam" id="PF13520">
    <property type="entry name" value="AA_permease_2"/>
    <property type="match status" value="1"/>
</dbReference>
<feature type="transmembrane region" description="Helical" evidence="6">
    <location>
        <begin position="156"/>
        <end position="173"/>
    </location>
</feature>
<evidence type="ECO:0000256" key="3">
    <source>
        <dbReference type="ARBA" id="ARBA00022692"/>
    </source>
</evidence>
<dbReference type="InterPro" id="IPR002293">
    <property type="entry name" value="AA/rel_permease1"/>
</dbReference>
<dbReference type="InterPro" id="IPR050367">
    <property type="entry name" value="APC_superfamily"/>
</dbReference>
<feature type="transmembrane region" description="Helical" evidence="6">
    <location>
        <begin position="224"/>
        <end position="251"/>
    </location>
</feature>
<feature type="transmembrane region" description="Helical" evidence="6">
    <location>
        <begin position="316"/>
        <end position="337"/>
    </location>
</feature>
<dbReference type="PIRSF" id="PIRSF006060">
    <property type="entry name" value="AA_transporter"/>
    <property type="match status" value="1"/>
</dbReference>
<dbReference type="Gene3D" id="1.20.1740.10">
    <property type="entry name" value="Amino acid/polyamine transporter I"/>
    <property type="match status" value="1"/>
</dbReference>
<evidence type="ECO:0000256" key="5">
    <source>
        <dbReference type="ARBA" id="ARBA00023136"/>
    </source>
</evidence>
<keyword evidence="2" id="KW-1003">Cell membrane</keyword>
<proteinExistence type="predicted"/>
<feature type="transmembrane region" description="Helical" evidence="6">
    <location>
        <begin position="378"/>
        <end position="396"/>
    </location>
</feature>
<dbReference type="STRING" id="290052.ASU35_09405"/>
<evidence type="ECO:0000256" key="2">
    <source>
        <dbReference type="ARBA" id="ARBA00022475"/>
    </source>
</evidence>
<dbReference type="GO" id="GO:0022857">
    <property type="term" value="F:transmembrane transporter activity"/>
    <property type="evidence" value="ECO:0007669"/>
    <property type="project" value="InterPro"/>
</dbReference>
<feature type="transmembrane region" description="Helical" evidence="6">
    <location>
        <begin position="185"/>
        <end position="203"/>
    </location>
</feature>
<dbReference type="AlphaFoldDB" id="A0A0V8QFN7"/>
<organism evidence="7 8">
    <name type="scientific">Acetivibrio ethanolgignens</name>
    <dbReference type="NCBI Taxonomy" id="290052"/>
    <lineage>
        <taxon>Bacteria</taxon>
        <taxon>Bacillati</taxon>
        <taxon>Bacillota</taxon>
        <taxon>Clostridia</taxon>
        <taxon>Eubacteriales</taxon>
        <taxon>Oscillospiraceae</taxon>
        <taxon>Acetivibrio</taxon>
    </lineage>
</organism>
<feature type="transmembrane region" description="Helical" evidence="6">
    <location>
        <begin position="43"/>
        <end position="61"/>
    </location>
</feature>
<dbReference type="PANTHER" id="PTHR42770">
    <property type="entry name" value="AMINO ACID TRANSPORTER-RELATED"/>
    <property type="match status" value="1"/>
</dbReference>
<gene>
    <name evidence="7" type="ORF">ASU35_09405</name>
</gene>
<feature type="transmembrane region" description="Helical" evidence="6">
    <location>
        <begin position="98"/>
        <end position="118"/>
    </location>
</feature>
<evidence type="ECO:0000256" key="6">
    <source>
        <dbReference type="SAM" id="Phobius"/>
    </source>
</evidence>
<evidence type="ECO:0000256" key="1">
    <source>
        <dbReference type="ARBA" id="ARBA00004651"/>
    </source>
</evidence>
<name>A0A0V8QFN7_9FIRM</name>
<comment type="subcellular location">
    <subcellularLocation>
        <location evidence="1">Cell membrane</location>
        <topology evidence="1">Multi-pass membrane protein</topology>
    </subcellularLocation>
</comment>
<evidence type="ECO:0000313" key="7">
    <source>
        <dbReference type="EMBL" id="KSV59364.1"/>
    </source>
</evidence>
<dbReference type="EMBL" id="LNAM01000147">
    <property type="protein sequence ID" value="KSV59364.1"/>
    <property type="molecule type" value="Genomic_DNA"/>
</dbReference>
<dbReference type="Proteomes" id="UP000054874">
    <property type="component" value="Unassembled WGS sequence"/>
</dbReference>
<protein>
    <submittedName>
        <fullName evidence="7">Amino acid permease</fullName>
    </submittedName>
</protein>
<evidence type="ECO:0000313" key="8">
    <source>
        <dbReference type="Proteomes" id="UP000054874"/>
    </source>
</evidence>
<evidence type="ECO:0000256" key="4">
    <source>
        <dbReference type="ARBA" id="ARBA00022989"/>
    </source>
</evidence>
<dbReference type="PANTHER" id="PTHR42770:SF18">
    <property type="entry name" value="ARGININE_AGMATINE ANTIPORTER"/>
    <property type="match status" value="1"/>
</dbReference>
<feature type="transmembrane region" description="Helical" evidence="6">
    <location>
        <begin position="402"/>
        <end position="423"/>
    </location>
</feature>
<reference evidence="7 8" key="1">
    <citation type="submission" date="2015-11" db="EMBL/GenBank/DDBJ databases">
        <title>Butyribacter intestini gen. nov., sp. nov., a butyric acid-producing bacterium of the family Lachnospiraceae isolated from the human faeces.</title>
        <authorList>
            <person name="Zou Y."/>
            <person name="Xue W."/>
            <person name="Luo G."/>
            <person name="Lv M."/>
        </authorList>
    </citation>
    <scope>NUCLEOTIDE SEQUENCE [LARGE SCALE GENOMIC DNA]</scope>
    <source>
        <strain evidence="7 8">ACET-33324</strain>
    </source>
</reference>
<dbReference type="OrthoDB" id="1806975at2"/>
<keyword evidence="8" id="KW-1185">Reference proteome</keyword>
<feature type="transmembrane region" description="Helical" evidence="6">
    <location>
        <begin position="9"/>
        <end position="31"/>
    </location>
</feature>
<keyword evidence="3 6" id="KW-0812">Transmembrane</keyword>